<dbReference type="PANTHER" id="PTHR43179:SF12">
    <property type="entry name" value="GALACTOFURANOSYLTRANSFERASE GLFT2"/>
    <property type="match status" value="1"/>
</dbReference>
<evidence type="ECO:0000256" key="3">
    <source>
        <dbReference type="ARBA" id="ARBA00022679"/>
    </source>
</evidence>
<proteinExistence type="inferred from homology"/>
<dbReference type="SUPFAM" id="SSF53756">
    <property type="entry name" value="UDP-Glycosyltransferase/glycogen phosphorylase"/>
    <property type="match status" value="1"/>
</dbReference>
<dbReference type="RefSeq" id="WP_162472823.1">
    <property type="nucleotide sequence ID" value="NZ_CP015136.1"/>
</dbReference>
<sequence length="1189" mass="129810">MTTPRLAAIVHGARWPAWDAGAAWRERLSRALQREVEIVLARDEVTAPRGAAACIMQGLGRTLAPHVIVADVHATPDDDALRAIVAALDTAMLVLPAGRVADPEAEAALRDRLLSAAAGDTNHIDADPAVWAVHREAVLDAGGLDETLWSIGVVDDIAARLARADTPITRLGLPAIGVSDVSYPYASPFATFLSWRNRLRLAFAHASSEDLGRRISTALVSLLAEAWAATGLDAANVSFGGDWGRASLATRLRTRFGGPPPDTLWPRDETGTAVRLAALHAFALELPDLLRVREARGLARDACVPQPTPARAVADSGLPVTRPRVSVIVVNWNGRDHLEACLASLRASDYPADLLELICVDNGSVDDSRTLIAERFPEVRVVALPENRGFTGGNAAGVAAATGDVFVFVNNDMKFEPTLVSRLIDGLDDATACTGARVMSWDGSSIDFVRGTSSFEARGFQEQFGQTYTPGMALAESFFPNGGAFAVTRRAYEDAGGFDPALFAYYDDVDLGWRLRMAGHGIHTVAEAVAYHRHGATVGTQPHAHKRFVLARNALWIAIRNYDDRTLPHVLPAVLMLAGLRVAQDLVWLRSPLSDLLRPWLERHRRHAPSAGIYDVSPTPGRAGAPRVLAGVPMPEWAAIGATLQDLPRLLALHDAQQQRRRVPDDQVLPFLGRPFEELDGRKSYRAAQKALVEALGLRARLGIRPHVLLLTHESLRINMSGPAIRVLEMARALSRTARVTVCAPAPLEVRDDRVALVPFDPARPAALKAQAETADALIVQGFALTSYPFLSELVCPIVADLYCPFTIEHLEQHRAAGALVPSSHESDAASILAVQNAQLQQADYFICASERQRDFWIGTLHTAGRVNPRTLARDPDLRSLIDVVPFGLPSEPVALAADRARESRLRRGLPAGVMKGVHPGVRSTDRVLLWGGSLLDWQDPETLIAAVSQLARTRDDVKLFFMGVKHPNPQVAPMAVVERSRRLAESLGVAGSYVIFNDWVPYDERALYLMEADLGVSTHHAHLETRYAFRTRMLDYLWARLPIVCTEGDHFGDLVRARGLGRAVPPGDPDALAVAIAEMLDAEPMRRTARETLGTVADAMTWDRVVEPLRQWCADPMFAADREHEVVAFRAHLSESFKASRWLKRTALRLGVKEGDVEAMKRWGPVRAGMSVRNAVAIRRARRKARAK</sequence>
<keyword evidence="3 5" id="KW-0808">Transferase</keyword>
<dbReference type="Proteomes" id="UP000076079">
    <property type="component" value="Chromosome"/>
</dbReference>
<comment type="similarity">
    <text evidence="1">Belongs to the glycosyltransferase 2 family.</text>
</comment>
<evidence type="ECO:0000256" key="1">
    <source>
        <dbReference type="ARBA" id="ARBA00006739"/>
    </source>
</evidence>
<accession>A0A143PVE1</accession>
<feature type="domain" description="Glycosyltransferase 2-like" evidence="4">
    <location>
        <begin position="326"/>
        <end position="479"/>
    </location>
</feature>
<dbReference type="KEGG" id="abac:LuPra_05021"/>
<keyword evidence="2 5" id="KW-0328">Glycosyltransferase</keyword>
<dbReference type="CDD" id="cd04186">
    <property type="entry name" value="GT_2_like_c"/>
    <property type="match status" value="1"/>
</dbReference>
<dbReference type="Pfam" id="PF00535">
    <property type="entry name" value="Glycos_transf_2"/>
    <property type="match status" value="1"/>
</dbReference>
<protein>
    <submittedName>
        <fullName evidence="5">N-acetylglucosaminyl-diphospho-decaprenol L-rhamnosyltransferase</fullName>
        <ecNumber evidence="5">2.4.1.289</ecNumber>
    </submittedName>
</protein>
<dbReference type="Gene3D" id="3.90.550.10">
    <property type="entry name" value="Spore Coat Polysaccharide Biosynthesis Protein SpsA, Chain A"/>
    <property type="match status" value="1"/>
</dbReference>
<organism evidence="5 6">
    <name type="scientific">Luteitalea pratensis</name>
    <dbReference type="NCBI Taxonomy" id="1855912"/>
    <lineage>
        <taxon>Bacteria</taxon>
        <taxon>Pseudomonadati</taxon>
        <taxon>Acidobacteriota</taxon>
        <taxon>Vicinamibacteria</taxon>
        <taxon>Vicinamibacterales</taxon>
        <taxon>Vicinamibacteraceae</taxon>
        <taxon>Luteitalea</taxon>
    </lineage>
</organism>
<dbReference type="STRING" id="1855912.LuPra_05021"/>
<keyword evidence="6" id="KW-1185">Reference proteome</keyword>
<gene>
    <name evidence="5" type="primary">wbbL_5</name>
    <name evidence="5" type="ORF">LuPra_05021</name>
</gene>
<dbReference type="EMBL" id="CP015136">
    <property type="protein sequence ID" value="AMY11759.1"/>
    <property type="molecule type" value="Genomic_DNA"/>
</dbReference>
<evidence type="ECO:0000256" key="2">
    <source>
        <dbReference type="ARBA" id="ARBA00022676"/>
    </source>
</evidence>
<dbReference type="EC" id="2.4.1.289" evidence="5"/>
<dbReference type="Gene3D" id="3.40.50.2000">
    <property type="entry name" value="Glycogen Phosphorylase B"/>
    <property type="match status" value="1"/>
</dbReference>
<reference evidence="6" key="2">
    <citation type="submission" date="2016-04" db="EMBL/GenBank/DDBJ databases">
        <title>First Complete Genome Sequence of a Subdivision 6 Acidobacterium.</title>
        <authorList>
            <person name="Huang S."/>
            <person name="Vieira S."/>
            <person name="Bunk B."/>
            <person name="Riedel T."/>
            <person name="Sproeer C."/>
            <person name="Overmann J."/>
        </authorList>
    </citation>
    <scope>NUCLEOTIDE SEQUENCE [LARGE SCALE GENOMIC DNA]</scope>
    <source>
        <strain evidence="6">DSM 100886 HEG_-6_39</strain>
    </source>
</reference>
<evidence type="ECO:0000313" key="6">
    <source>
        <dbReference type="Proteomes" id="UP000076079"/>
    </source>
</evidence>
<dbReference type="AlphaFoldDB" id="A0A143PVE1"/>
<dbReference type="InterPro" id="IPR029044">
    <property type="entry name" value="Nucleotide-diphossugar_trans"/>
</dbReference>
<dbReference type="InterPro" id="IPR001173">
    <property type="entry name" value="Glyco_trans_2-like"/>
</dbReference>
<dbReference type="Pfam" id="PF13692">
    <property type="entry name" value="Glyco_trans_1_4"/>
    <property type="match status" value="1"/>
</dbReference>
<dbReference type="PANTHER" id="PTHR43179">
    <property type="entry name" value="RHAMNOSYLTRANSFERASE WBBL"/>
    <property type="match status" value="1"/>
</dbReference>
<name>A0A143PVE1_LUTPR</name>
<reference evidence="5 6" key="1">
    <citation type="journal article" date="2016" name="Genome Announc.">
        <title>First Complete Genome Sequence of a Subdivision 6 Acidobacterium Strain.</title>
        <authorList>
            <person name="Huang S."/>
            <person name="Vieira S."/>
            <person name="Bunk B."/>
            <person name="Riedel T."/>
            <person name="Sproer C."/>
            <person name="Overmann J."/>
        </authorList>
    </citation>
    <scope>NUCLEOTIDE SEQUENCE [LARGE SCALE GENOMIC DNA]</scope>
    <source>
        <strain evidence="6">DSM 100886 HEG_-6_39</strain>
    </source>
</reference>
<dbReference type="GO" id="GO:0102096">
    <property type="term" value="F:decaprenyl-N-acetyl-alpha-D-glucosaminyl-pyrophosphate:dTDP-alpha-L-rhamnose rhamnosyltransferase activity"/>
    <property type="evidence" value="ECO:0007669"/>
    <property type="project" value="UniProtKB-EC"/>
</dbReference>
<evidence type="ECO:0000259" key="4">
    <source>
        <dbReference type="Pfam" id="PF00535"/>
    </source>
</evidence>
<dbReference type="SUPFAM" id="SSF53448">
    <property type="entry name" value="Nucleotide-diphospho-sugar transferases"/>
    <property type="match status" value="2"/>
</dbReference>
<evidence type="ECO:0000313" key="5">
    <source>
        <dbReference type="EMBL" id="AMY11759.1"/>
    </source>
</evidence>